<dbReference type="EMBL" id="FXAU01000009">
    <property type="protein sequence ID" value="SMG51087.1"/>
    <property type="molecule type" value="Genomic_DNA"/>
</dbReference>
<protein>
    <submittedName>
        <fullName evidence="1">Uncharacterized protein</fullName>
    </submittedName>
</protein>
<dbReference type="STRING" id="561061.SAMN05660862_3802"/>
<evidence type="ECO:0000313" key="1">
    <source>
        <dbReference type="EMBL" id="SMG51087.1"/>
    </source>
</evidence>
<sequence>MVYFIILVEAMINIKWRLTRVKELDEEGKNERNRLHKNTHSIAYFNKNGFKISL</sequence>
<gene>
    <name evidence="1" type="ORF">SAMN05660862_3802</name>
</gene>
<keyword evidence="2" id="KW-1185">Reference proteome</keyword>
<reference evidence="1 2" key="1">
    <citation type="submission" date="2017-04" db="EMBL/GenBank/DDBJ databases">
        <authorList>
            <person name="Afonso C.L."/>
            <person name="Miller P.J."/>
            <person name="Scott M.A."/>
            <person name="Spackman E."/>
            <person name="Goraichik I."/>
            <person name="Dimitrov K.M."/>
            <person name="Suarez D.L."/>
            <person name="Swayne D.E."/>
        </authorList>
    </citation>
    <scope>NUCLEOTIDE SEQUENCE [LARGE SCALE GENOMIC DNA]</scope>
    <source>
        <strain evidence="1 2">DSM 22418</strain>
    </source>
</reference>
<proteinExistence type="predicted"/>
<organism evidence="1 2">
    <name type="scientific">Sphingobacterium psychroaquaticum</name>
    <dbReference type="NCBI Taxonomy" id="561061"/>
    <lineage>
        <taxon>Bacteria</taxon>
        <taxon>Pseudomonadati</taxon>
        <taxon>Bacteroidota</taxon>
        <taxon>Sphingobacteriia</taxon>
        <taxon>Sphingobacteriales</taxon>
        <taxon>Sphingobacteriaceae</taxon>
        <taxon>Sphingobacterium</taxon>
    </lineage>
</organism>
<name>A0A1X7LC08_9SPHI</name>
<dbReference type="AlphaFoldDB" id="A0A1X7LC08"/>
<evidence type="ECO:0000313" key="2">
    <source>
        <dbReference type="Proteomes" id="UP000192980"/>
    </source>
</evidence>
<dbReference type="Proteomes" id="UP000192980">
    <property type="component" value="Unassembled WGS sequence"/>
</dbReference>
<accession>A0A1X7LC08</accession>